<evidence type="ECO:0000256" key="3">
    <source>
        <dbReference type="SAM" id="Coils"/>
    </source>
</evidence>
<feature type="transmembrane region" description="Helical" evidence="2">
    <location>
        <begin position="16"/>
        <end position="34"/>
    </location>
</feature>
<evidence type="ECO:0000256" key="1">
    <source>
        <dbReference type="ARBA" id="ARBA00007033"/>
    </source>
</evidence>
<keyword evidence="2" id="KW-0808">Transferase</keyword>
<keyword evidence="3" id="KW-0175">Coiled coil</keyword>
<feature type="coiled-coil region" evidence="3">
    <location>
        <begin position="69"/>
        <end position="110"/>
    </location>
</feature>
<name>A0A565AR26_9BRAS</name>
<dbReference type="GO" id="GO:0080147">
    <property type="term" value="P:root hair cell development"/>
    <property type="evidence" value="ECO:0007669"/>
    <property type="project" value="InterPro"/>
</dbReference>
<feature type="domain" description="Nucleotide-diphospho-sugar transferase" evidence="4">
    <location>
        <begin position="183"/>
        <end position="405"/>
    </location>
</feature>
<sequence>MAGRRDRSQQLRGSRIAIAIVIGIFIGCVCALMFPNGFFNSKSSLRVNERLSKSSDQVGSSSCESPTRIKMLKSDFASLSEKNAELKKQVRELTEKLRLAEQGSDNARKQVLALGSQIKAGPFGTVKSLRTNPTILSDESVNPRLAKILEKIAVDKEVIVALANSNVKSMLEVQIASIKRVGITNYLVVALDDYIENYCKSNDVAYYKRDPDKNVDTVGKTGGNHAVSGLKFRVLREFLQLGYGVLLSDVDIVFLQNPFSHLYRDSDVESMSDGHNNITAYGFNDVSDEPAMGWARYAHTMRIWVFNSGFFYLRPTIPSIELLDRVADRLSKANLWDQAVFNEELFYPSHPDYIGLHASKRVMDMYEFMNSKVLFKTVRKNQELKKKVKPVIVHVNYHPDKLNRMRAVVEFYVNGKQDALDSFPDGSE</sequence>
<gene>
    <name evidence="5" type="ORF">ANE_LOCUS2311</name>
</gene>
<dbReference type="InterPro" id="IPR029044">
    <property type="entry name" value="Nucleotide-diphossugar_trans"/>
</dbReference>
<dbReference type="GO" id="GO:0071555">
    <property type="term" value="P:cell wall organization"/>
    <property type="evidence" value="ECO:0007669"/>
    <property type="project" value="UniProtKB-KW"/>
</dbReference>
<dbReference type="PANTHER" id="PTHR46581">
    <property type="entry name" value="ARABINOSYLTRANSFERASE RRA3"/>
    <property type="match status" value="1"/>
</dbReference>
<comment type="similarity">
    <text evidence="1 2">Belongs to the glycosyltransferase 77 family.</text>
</comment>
<dbReference type="Gene3D" id="3.90.550.10">
    <property type="entry name" value="Spore Coat Polysaccharide Biosynthesis Protein SpsA, Chain A"/>
    <property type="match status" value="1"/>
</dbReference>
<dbReference type="PANTHER" id="PTHR46581:SF3">
    <property type="entry name" value="ARABINOSYLTRANSFERASE RRA3"/>
    <property type="match status" value="1"/>
</dbReference>
<reference evidence="5" key="1">
    <citation type="submission" date="2019-07" db="EMBL/GenBank/DDBJ databases">
        <authorList>
            <person name="Dittberner H."/>
        </authorList>
    </citation>
    <scope>NUCLEOTIDE SEQUENCE [LARGE SCALE GENOMIC DNA]</scope>
</reference>
<evidence type="ECO:0000313" key="6">
    <source>
        <dbReference type="Proteomes" id="UP000489600"/>
    </source>
</evidence>
<comment type="caution">
    <text evidence="5">The sequence shown here is derived from an EMBL/GenBank/DDBJ whole genome shotgun (WGS) entry which is preliminary data.</text>
</comment>
<dbReference type="GO" id="GO:0016757">
    <property type="term" value="F:glycosyltransferase activity"/>
    <property type="evidence" value="ECO:0007669"/>
    <property type="project" value="UniProtKB-KW"/>
</dbReference>
<dbReference type="Proteomes" id="UP000489600">
    <property type="component" value="Unassembled WGS sequence"/>
</dbReference>
<dbReference type="EMBL" id="CABITT030000001">
    <property type="protein sequence ID" value="VVA91866.1"/>
    <property type="molecule type" value="Genomic_DNA"/>
</dbReference>
<keyword evidence="2" id="KW-0328">Glycosyltransferase</keyword>
<proteinExistence type="inferred from homology"/>
<dbReference type="AlphaFoldDB" id="A0A565AR26"/>
<dbReference type="OrthoDB" id="540503at2759"/>
<keyword evidence="2" id="KW-0333">Golgi apparatus</keyword>
<dbReference type="EC" id="2.4.2.-" evidence="2"/>
<dbReference type="PROSITE" id="PS51257">
    <property type="entry name" value="PROKAR_LIPOPROTEIN"/>
    <property type="match status" value="1"/>
</dbReference>
<dbReference type="GO" id="GO:0000139">
    <property type="term" value="C:Golgi membrane"/>
    <property type="evidence" value="ECO:0007669"/>
    <property type="project" value="UniProtKB-SubCell"/>
</dbReference>
<evidence type="ECO:0000259" key="4">
    <source>
        <dbReference type="Pfam" id="PF03407"/>
    </source>
</evidence>
<keyword evidence="2" id="KW-0735">Signal-anchor</keyword>
<protein>
    <recommendedName>
        <fullName evidence="2">Glycosyltransferase</fullName>
        <ecNumber evidence="2">2.4.2.-</ecNumber>
    </recommendedName>
</protein>
<comment type="subcellular location">
    <subcellularLocation>
        <location evidence="2">Golgi apparatus membrane</location>
        <topology evidence="2">Single-pass type II membrane protein</topology>
    </subcellularLocation>
</comment>
<dbReference type="InterPro" id="IPR044290">
    <property type="entry name" value="RRA1/2/3"/>
</dbReference>
<dbReference type="InterPro" id="IPR005069">
    <property type="entry name" value="Nucl-diP-sugar_transferase"/>
</dbReference>
<keyword evidence="2" id="KW-0472">Membrane</keyword>
<dbReference type="SUPFAM" id="SSF53448">
    <property type="entry name" value="Nucleotide-diphospho-sugar transferases"/>
    <property type="match status" value="1"/>
</dbReference>
<keyword evidence="6" id="KW-1185">Reference proteome</keyword>
<keyword evidence="2" id="KW-0961">Cell wall biogenesis/degradation</keyword>
<organism evidence="5 6">
    <name type="scientific">Arabis nemorensis</name>
    <dbReference type="NCBI Taxonomy" id="586526"/>
    <lineage>
        <taxon>Eukaryota</taxon>
        <taxon>Viridiplantae</taxon>
        <taxon>Streptophyta</taxon>
        <taxon>Embryophyta</taxon>
        <taxon>Tracheophyta</taxon>
        <taxon>Spermatophyta</taxon>
        <taxon>Magnoliopsida</taxon>
        <taxon>eudicotyledons</taxon>
        <taxon>Gunneridae</taxon>
        <taxon>Pentapetalae</taxon>
        <taxon>rosids</taxon>
        <taxon>malvids</taxon>
        <taxon>Brassicales</taxon>
        <taxon>Brassicaceae</taxon>
        <taxon>Arabideae</taxon>
        <taxon>Arabis</taxon>
    </lineage>
</organism>
<dbReference type="Pfam" id="PF03407">
    <property type="entry name" value="Nucleotid_trans"/>
    <property type="match status" value="1"/>
</dbReference>
<keyword evidence="2" id="KW-1133">Transmembrane helix</keyword>
<evidence type="ECO:0000256" key="2">
    <source>
        <dbReference type="RuleBase" id="RU363055"/>
    </source>
</evidence>
<accession>A0A565AR26</accession>
<keyword evidence="2" id="KW-0812">Transmembrane</keyword>
<evidence type="ECO:0000313" key="5">
    <source>
        <dbReference type="EMBL" id="VVA91866.1"/>
    </source>
</evidence>